<feature type="non-terminal residue" evidence="2">
    <location>
        <position position="208"/>
    </location>
</feature>
<evidence type="ECO:0000313" key="2">
    <source>
        <dbReference type="EMBL" id="PZM13479.1"/>
    </source>
</evidence>
<organism evidence="2 3">
    <name type="scientific">Acinetobacter baumannii</name>
    <dbReference type="NCBI Taxonomy" id="470"/>
    <lineage>
        <taxon>Bacteria</taxon>
        <taxon>Pseudomonadati</taxon>
        <taxon>Pseudomonadota</taxon>
        <taxon>Gammaproteobacteria</taxon>
        <taxon>Moraxellales</taxon>
        <taxon>Moraxellaceae</taxon>
        <taxon>Acinetobacter</taxon>
        <taxon>Acinetobacter calcoaceticus/baumannii complex</taxon>
    </lineage>
</organism>
<dbReference type="EMBL" id="QKWF01000177">
    <property type="protein sequence ID" value="PZM13479.1"/>
    <property type="molecule type" value="Genomic_DNA"/>
</dbReference>
<comment type="caution">
    <text evidence="2">The sequence shown here is derived from an EMBL/GenBank/DDBJ whole genome shotgun (WGS) entry which is preliminary data.</text>
</comment>
<evidence type="ECO:0000259" key="1">
    <source>
        <dbReference type="Pfam" id="PF14279"/>
    </source>
</evidence>
<dbReference type="Pfam" id="PF14279">
    <property type="entry name" value="HNH_5"/>
    <property type="match status" value="1"/>
</dbReference>
<reference evidence="2 3" key="1">
    <citation type="submission" date="2018-06" db="EMBL/GenBank/DDBJ databases">
        <title>Carbapenemase-producing Acinetobacter spp. from environmental sources in an hospital from French Polynesia.</title>
        <authorList>
            <person name="Bonnin R.A."/>
            <person name="Levy M."/>
            <person name="Cuzon G."/>
            <person name="Dortet L."/>
            <person name="Naas T."/>
        </authorList>
    </citation>
    <scope>NUCLEOTIDE SEQUENCE [LARGE SCALE GENOMIC DNA]</scope>
    <source>
        <strain evidence="2 3">R10</strain>
    </source>
</reference>
<feature type="domain" description="HNH endonuclease 5" evidence="1">
    <location>
        <begin position="21"/>
        <end position="71"/>
    </location>
</feature>
<accession>A0A3F3MK91</accession>
<dbReference type="InterPro" id="IPR029471">
    <property type="entry name" value="HNH_5"/>
</dbReference>
<gene>
    <name evidence="2" type="ORF">DOL94_15015</name>
</gene>
<evidence type="ECO:0000313" key="3">
    <source>
        <dbReference type="Proteomes" id="UP000248662"/>
    </source>
</evidence>
<protein>
    <recommendedName>
        <fullName evidence="1">HNH endonuclease 5 domain-containing protein</fullName>
    </recommendedName>
</protein>
<dbReference type="RefSeq" id="WP_111034560.1">
    <property type="nucleotide sequence ID" value="NZ_QKWF01000177.1"/>
</dbReference>
<proteinExistence type="predicted"/>
<dbReference type="Proteomes" id="UP000248662">
    <property type="component" value="Unassembled WGS sequence"/>
</dbReference>
<sequence length="208" mass="24057">MGEAKRRGTFEDRKRKSNFTCIICRNEKVYTERSDEHVIPDSLNGYYHIYNVCKSCNSNMGSNVDGVLLNHKITQLYRFSEQIKGKSGNLPNPFKETRGIKDQPETKIRTEVSDGKLLTKFVQEVTFEKNEDGTIKSFHISCDASDENKIEEIQKRIIKKYGLNEAKLTTTRKIHTIENPVLEGKWEIDIHKYKMGLLKIAYEFAVDS</sequence>
<dbReference type="AlphaFoldDB" id="A0A3F3MK91"/>
<name>A0A3F3MK91_ACIBA</name>